<name>A0ABD1WHU5_9LAMI</name>
<accession>A0ABD1WHU5</accession>
<comment type="caution">
    <text evidence="1">The sequence shown here is derived from an EMBL/GenBank/DDBJ whole genome shotgun (WGS) entry which is preliminary data.</text>
</comment>
<dbReference type="AlphaFoldDB" id="A0ABD1WHU5"/>
<sequence length="120" mass="13346">MAFTYHVHSIWLPNIPEKPIENERKVVANTHYKLSTTTPSSNHYAMRSHITFWSPELSSLSHNILVTKTFISLIAFSSFPSRTTCNSLGSTSSLSLLSSTPDVTSKETLFKTFPALIPSS</sequence>
<evidence type="ECO:0000313" key="1">
    <source>
        <dbReference type="EMBL" id="KAL2548363.1"/>
    </source>
</evidence>
<gene>
    <name evidence="1" type="ORF">Fot_09893</name>
</gene>
<dbReference type="Proteomes" id="UP001604277">
    <property type="component" value="Unassembled WGS sequence"/>
</dbReference>
<proteinExistence type="predicted"/>
<keyword evidence="2" id="KW-1185">Reference proteome</keyword>
<evidence type="ECO:0000313" key="2">
    <source>
        <dbReference type="Proteomes" id="UP001604277"/>
    </source>
</evidence>
<reference evidence="2" key="1">
    <citation type="submission" date="2024-07" db="EMBL/GenBank/DDBJ databases">
        <title>Two chromosome-level genome assemblies of Korean endemic species Abeliophyllum distichum and Forsythia ovata (Oleaceae).</title>
        <authorList>
            <person name="Jang H."/>
        </authorList>
    </citation>
    <scope>NUCLEOTIDE SEQUENCE [LARGE SCALE GENOMIC DNA]</scope>
</reference>
<organism evidence="1 2">
    <name type="scientific">Forsythia ovata</name>
    <dbReference type="NCBI Taxonomy" id="205694"/>
    <lineage>
        <taxon>Eukaryota</taxon>
        <taxon>Viridiplantae</taxon>
        <taxon>Streptophyta</taxon>
        <taxon>Embryophyta</taxon>
        <taxon>Tracheophyta</taxon>
        <taxon>Spermatophyta</taxon>
        <taxon>Magnoliopsida</taxon>
        <taxon>eudicotyledons</taxon>
        <taxon>Gunneridae</taxon>
        <taxon>Pentapetalae</taxon>
        <taxon>asterids</taxon>
        <taxon>lamiids</taxon>
        <taxon>Lamiales</taxon>
        <taxon>Oleaceae</taxon>
        <taxon>Forsythieae</taxon>
        <taxon>Forsythia</taxon>
    </lineage>
</organism>
<dbReference type="EMBL" id="JBFOLJ010000003">
    <property type="protein sequence ID" value="KAL2548363.1"/>
    <property type="molecule type" value="Genomic_DNA"/>
</dbReference>
<protein>
    <submittedName>
        <fullName evidence="1">Uncharacterized protein</fullName>
    </submittedName>
</protein>